<protein>
    <submittedName>
        <fullName evidence="1">Uncharacterized protein</fullName>
    </submittedName>
</protein>
<evidence type="ECO:0000313" key="2">
    <source>
        <dbReference type="Proteomes" id="UP000250275"/>
    </source>
</evidence>
<name>A0A310SMM9_9HYME</name>
<accession>A0A310SMM9</accession>
<keyword evidence="2" id="KW-1185">Reference proteome</keyword>
<organism evidence="1 2">
    <name type="scientific">Eufriesea mexicana</name>
    <dbReference type="NCBI Taxonomy" id="516756"/>
    <lineage>
        <taxon>Eukaryota</taxon>
        <taxon>Metazoa</taxon>
        <taxon>Ecdysozoa</taxon>
        <taxon>Arthropoda</taxon>
        <taxon>Hexapoda</taxon>
        <taxon>Insecta</taxon>
        <taxon>Pterygota</taxon>
        <taxon>Neoptera</taxon>
        <taxon>Endopterygota</taxon>
        <taxon>Hymenoptera</taxon>
        <taxon>Apocrita</taxon>
        <taxon>Aculeata</taxon>
        <taxon>Apoidea</taxon>
        <taxon>Anthophila</taxon>
        <taxon>Apidae</taxon>
        <taxon>Eufriesea</taxon>
    </lineage>
</organism>
<dbReference type="AlphaFoldDB" id="A0A310SMM9"/>
<gene>
    <name evidence="1" type="ORF">WN48_05740</name>
</gene>
<reference evidence="1 2" key="1">
    <citation type="submission" date="2015-07" db="EMBL/GenBank/DDBJ databases">
        <title>The genome of Eufriesea mexicana.</title>
        <authorList>
            <person name="Pan H."/>
            <person name="Kapheim K."/>
        </authorList>
    </citation>
    <scope>NUCLEOTIDE SEQUENCE [LARGE SCALE GENOMIC DNA]</scope>
    <source>
        <strain evidence="1">0111107269</strain>
        <tissue evidence="1">Whole body</tissue>
    </source>
</reference>
<dbReference type="EMBL" id="KQ763472">
    <property type="protein sequence ID" value="OAD55038.1"/>
    <property type="molecule type" value="Genomic_DNA"/>
</dbReference>
<evidence type="ECO:0000313" key="1">
    <source>
        <dbReference type="EMBL" id="OAD55038.1"/>
    </source>
</evidence>
<proteinExistence type="predicted"/>
<sequence>MEILIRTNLEAYTRHFDEGVADNPGFTLFRSTVYMVVHLSTSIFPSTFRTVGGVAGILAALSPSSSLSPRKKTALKPRHTYHNLHYRHDDCPLLPEQNPARIRCLGHDDPEPFSCSCQGGRKVQSNDRQRLPLGYRQKAQWWDLLLEIACAAGQPFFVNLENT</sequence>
<dbReference type="Proteomes" id="UP000250275">
    <property type="component" value="Unassembled WGS sequence"/>
</dbReference>